<accession>A0A4C1VM58</accession>
<gene>
    <name evidence="1" type="ORF">EVAR_95879_1</name>
</gene>
<protein>
    <submittedName>
        <fullName evidence="1">Uncharacterized protein</fullName>
    </submittedName>
</protein>
<name>A0A4C1VM58_EUMVA</name>
<dbReference type="Proteomes" id="UP000299102">
    <property type="component" value="Unassembled WGS sequence"/>
</dbReference>
<dbReference type="AlphaFoldDB" id="A0A4C1VM58"/>
<evidence type="ECO:0000313" key="1">
    <source>
        <dbReference type="EMBL" id="GBP39427.1"/>
    </source>
</evidence>
<organism evidence="1 2">
    <name type="scientific">Eumeta variegata</name>
    <name type="common">Bagworm moth</name>
    <name type="synonym">Eumeta japonica</name>
    <dbReference type="NCBI Taxonomy" id="151549"/>
    <lineage>
        <taxon>Eukaryota</taxon>
        <taxon>Metazoa</taxon>
        <taxon>Ecdysozoa</taxon>
        <taxon>Arthropoda</taxon>
        <taxon>Hexapoda</taxon>
        <taxon>Insecta</taxon>
        <taxon>Pterygota</taxon>
        <taxon>Neoptera</taxon>
        <taxon>Endopterygota</taxon>
        <taxon>Lepidoptera</taxon>
        <taxon>Glossata</taxon>
        <taxon>Ditrysia</taxon>
        <taxon>Tineoidea</taxon>
        <taxon>Psychidae</taxon>
        <taxon>Oiketicinae</taxon>
        <taxon>Eumeta</taxon>
    </lineage>
</organism>
<proteinExistence type="predicted"/>
<evidence type="ECO:0000313" key="2">
    <source>
        <dbReference type="Proteomes" id="UP000299102"/>
    </source>
</evidence>
<comment type="caution">
    <text evidence="1">The sequence shown here is derived from an EMBL/GenBank/DDBJ whole genome shotgun (WGS) entry which is preliminary data.</text>
</comment>
<keyword evidence="2" id="KW-1185">Reference proteome</keyword>
<reference evidence="1 2" key="1">
    <citation type="journal article" date="2019" name="Commun. Biol.">
        <title>The bagworm genome reveals a unique fibroin gene that provides high tensile strength.</title>
        <authorList>
            <person name="Kono N."/>
            <person name="Nakamura H."/>
            <person name="Ohtoshi R."/>
            <person name="Tomita M."/>
            <person name="Numata K."/>
            <person name="Arakawa K."/>
        </authorList>
    </citation>
    <scope>NUCLEOTIDE SEQUENCE [LARGE SCALE GENOMIC DNA]</scope>
</reference>
<dbReference type="EMBL" id="BGZK01000365">
    <property type="protein sequence ID" value="GBP39427.1"/>
    <property type="molecule type" value="Genomic_DNA"/>
</dbReference>
<sequence>MHRTKNDNAIASAAELRTLHPPLRGSMEANEQQWFGGKERRLRRCGGTGFDSDHGRIEYMCYCYVHYHQPKTLLAFRPHNTQPHSSPYTSTRYELPPELIYDDQLGPMTDERGAPSTVPVQVAPGQEDVCAVGRGAAPSASRETVFPDFATRCAQVFGIFSALLNIRLFNVRGEKYLCSS</sequence>